<reference evidence="1" key="2">
    <citation type="journal article" date="2018" name="Nat. Commun.">
        <title>Tailed giant Tupanvirus possesses the most complete translational apparatus of the known virosphere.</title>
        <authorList>
            <person name="Abrahao J."/>
            <person name="Silva L."/>
            <person name="Silva L.S."/>
            <person name="Khalil J.Y.B."/>
            <person name="Rodrigues R."/>
            <person name="Arantes T."/>
            <person name="Assis F."/>
            <person name="Boratto P."/>
            <person name="Andrade M."/>
            <person name="Kroon E.G."/>
            <person name="Ribeiro B."/>
            <person name="Bergier I."/>
            <person name="Seligmann H."/>
            <person name="Ghigo E."/>
            <person name="Colson P."/>
            <person name="Levasseur A."/>
            <person name="Kroemer G."/>
            <person name="Raoult D."/>
            <person name="La Scola B."/>
        </authorList>
    </citation>
    <scope>NUCLEOTIDE SEQUENCE [LARGE SCALE GENOMIC DNA]</scope>
    <source>
        <strain evidence="1">Deep ocean</strain>
    </source>
</reference>
<evidence type="ECO:0000313" key="1">
    <source>
        <dbReference type="EMBL" id="QKU34543.1"/>
    </source>
</evidence>
<reference evidence="1" key="1">
    <citation type="submission" date="2017-06" db="EMBL/GenBank/DDBJ databases">
        <authorList>
            <person name="Assis F.L."/>
            <person name="Abrahao J.S."/>
            <person name="Silva L."/>
            <person name="Khalil J.B."/>
            <person name="Rodrigues R."/>
            <person name="Silva L.S."/>
            <person name="Boratto P."/>
            <person name="Andrade M."/>
            <person name="Kroon E.G."/>
            <person name="Ribeiro B."/>
            <person name="Bergier I."/>
            <person name="Seligmann H."/>
            <person name="Ghigo E."/>
            <person name="Colson P."/>
            <person name="Levasseur A."/>
            <person name="Raoult D."/>
            <person name="Scola B.L."/>
        </authorList>
    </citation>
    <scope>NUCLEOTIDE SEQUENCE</scope>
    <source>
        <strain evidence="1">Deep ocean</strain>
    </source>
</reference>
<dbReference type="GeneID" id="80517871"/>
<name>A0A6N1NS80_9VIRU</name>
<dbReference type="EMBL" id="MF405918">
    <property type="protein sequence ID" value="QKU34543.1"/>
    <property type="molecule type" value="Genomic_DNA"/>
</dbReference>
<protein>
    <submittedName>
        <fullName evidence="1">Putative ORFan</fullName>
    </submittedName>
</protein>
<dbReference type="RefSeq" id="YP_010781180.1">
    <property type="nucleotide sequence ID" value="NC_075038.1"/>
</dbReference>
<organism evidence="1">
    <name type="scientific">Tupanvirus deep ocean</name>
    <dbReference type="NCBI Taxonomy" id="2126984"/>
    <lineage>
        <taxon>Viruses</taxon>
        <taxon>Varidnaviria</taxon>
        <taxon>Bamfordvirae</taxon>
        <taxon>Nucleocytoviricota</taxon>
        <taxon>Megaviricetes</taxon>
        <taxon>Imitervirales</taxon>
        <taxon>Mimiviridae</taxon>
        <taxon>Megamimivirinae</taxon>
        <taxon>Tupanvirus</taxon>
        <taxon>Tupanvirus altamarinense</taxon>
    </lineage>
</organism>
<sequence length="93" mass="10586">MSYLVNIRLVFKPTPKHLRTSKNSLNGHLGSNNSSFLAKKKIFVSTPNSCVDGYIFPSTLDLIHNPKKTSFIKSTEDEYKRFPSVLKMLHSED</sequence>
<dbReference type="KEGG" id="vg:80517871"/>
<proteinExistence type="predicted"/>
<accession>A0A6N1NS80</accession>